<feature type="region of interest" description="Disordered" evidence="4">
    <location>
        <begin position="411"/>
        <end position="449"/>
    </location>
</feature>
<keyword evidence="6" id="KW-1185">Reference proteome</keyword>
<feature type="compositionally biased region" description="Low complexity" evidence="4">
    <location>
        <begin position="227"/>
        <end position="237"/>
    </location>
</feature>
<feature type="region of interest" description="Disordered" evidence="4">
    <location>
        <begin position="300"/>
        <end position="320"/>
    </location>
</feature>
<dbReference type="OrthoDB" id="16772at2759"/>
<evidence type="ECO:0000313" key="5">
    <source>
        <dbReference type="EMBL" id="KZP04201.1"/>
    </source>
</evidence>
<feature type="region of interest" description="Disordered" evidence="4">
    <location>
        <begin position="219"/>
        <end position="239"/>
    </location>
</feature>
<keyword evidence="3" id="KW-0175">Coiled coil</keyword>
<sequence length="449" mass="48761">MECPNCELKQRYMYCEQCLRTHLREKRLQIAHYATERDDHVSKAQKLLSVVSETRGRRAEVQRVQDKVEEVMGTLVRLRGDNDKKRERLRSLRDSITHRRHTLAQAHTLAPLQPQTQPAHDAASLSAALARARSGLVQELVEVFNVVEVGGRPPVGGRAGTKGEWTIGDLVLPVPGDIRRYPPDHINAVITHTIHFLRLLAFYLGIKLPFEIVWVAPPSPGSTTDHSSSNTSALGSSAETGRFGVGVPWIGAGRGGDSGSWAKYFQKHPLHLSASASSPTTATAQPQESEYLMTESYILPSSRPRTSSTPTSPSSSAHQGQPSFTTAFAMLLYNVAYLAFTQGVDVPLAQAGEALSVLWGVCCSGELGRRSHQTSGTGAALPPLPPPTPPGFGLDFAQLVQATMAPVRRGMKGNVGRESTGKDGGGGGRRREREKIVEEEEGWDLVEDA</sequence>
<dbReference type="GO" id="GO:0000149">
    <property type="term" value="F:SNARE binding"/>
    <property type="evidence" value="ECO:0007669"/>
    <property type="project" value="TreeGrafter"/>
</dbReference>
<evidence type="ECO:0000256" key="1">
    <source>
        <dbReference type="ARBA" id="ARBA00009574"/>
    </source>
</evidence>
<dbReference type="InterPro" id="IPR018791">
    <property type="entry name" value="UV_resistance/autophagy_Atg14"/>
</dbReference>
<dbReference type="GO" id="GO:0032991">
    <property type="term" value="C:protein-containing complex"/>
    <property type="evidence" value="ECO:0007669"/>
    <property type="project" value="UniProtKB-ARBA"/>
</dbReference>
<organism evidence="5 6">
    <name type="scientific">Athelia psychrophila</name>
    <dbReference type="NCBI Taxonomy" id="1759441"/>
    <lineage>
        <taxon>Eukaryota</taxon>
        <taxon>Fungi</taxon>
        <taxon>Dikarya</taxon>
        <taxon>Basidiomycota</taxon>
        <taxon>Agaricomycotina</taxon>
        <taxon>Agaricomycetes</taxon>
        <taxon>Agaricomycetidae</taxon>
        <taxon>Atheliales</taxon>
        <taxon>Atheliaceae</taxon>
        <taxon>Athelia</taxon>
    </lineage>
</organism>
<dbReference type="GO" id="GO:0035493">
    <property type="term" value="P:SNARE complex assembly"/>
    <property type="evidence" value="ECO:0007669"/>
    <property type="project" value="TreeGrafter"/>
</dbReference>
<dbReference type="GO" id="GO:0000323">
    <property type="term" value="C:lytic vacuole"/>
    <property type="evidence" value="ECO:0007669"/>
    <property type="project" value="TreeGrafter"/>
</dbReference>
<name>A0A167UQZ9_9AGAM</name>
<gene>
    <name evidence="5" type="ORF">FIBSPDRAFT_844291</name>
</gene>
<comment type="similarity">
    <text evidence="1">Belongs to the ATG14 family.</text>
</comment>
<evidence type="ECO:0000313" key="6">
    <source>
        <dbReference type="Proteomes" id="UP000076532"/>
    </source>
</evidence>
<evidence type="ECO:0000256" key="3">
    <source>
        <dbReference type="ARBA" id="ARBA00023054"/>
    </source>
</evidence>
<evidence type="ECO:0000256" key="4">
    <source>
        <dbReference type="SAM" id="MobiDB-lite"/>
    </source>
</evidence>
<dbReference type="PANTHER" id="PTHR15157">
    <property type="entry name" value="UV RADIATION RESISTANCE-ASSOCIATED GENE PROTEIN"/>
    <property type="match status" value="1"/>
</dbReference>
<dbReference type="AlphaFoldDB" id="A0A167UQZ9"/>
<accession>A0A167UQZ9</accession>
<evidence type="ECO:0000256" key="2">
    <source>
        <dbReference type="ARBA" id="ARBA00013807"/>
    </source>
</evidence>
<dbReference type="GO" id="GO:0005768">
    <property type="term" value="C:endosome"/>
    <property type="evidence" value="ECO:0007669"/>
    <property type="project" value="TreeGrafter"/>
</dbReference>
<dbReference type="PANTHER" id="PTHR15157:SF5">
    <property type="entry name" value="UV RADIATION RESISTANCE-ASSOCIATED GENE PROTEIN"/>
    <property type="match status" value="1"/>
</dbReference>
<feature type="compositionally biased region" description="Acidic residues" evidence="4">
    <location>
        <begin position="437"/>
        <end position="449"/>
    </location>
</feature>
<feature type="compositionally biased region" description="Low complexity" evidence="4">
    <location>
        <begin position="300"/>
        <end position="316"/>
    </location>
</feature>
<proteinExistence type="inferred from homology"/>
<protein>
    <recommendedName>
        <fullName evidence="2">Autophagy-related protein 14</fullName>
    </recommendedName>
</protein>
<dbReference type="Proteomes" id="UP000076532">
    <property type="component" value="Unassembled WGS sequence"/>
</dbReference>
<dbReference type="EMBL" id="KV417948">
    <property type="protein sequence ID" value="KZP04201.1"/>
    <property type="molecule type" value="Genomic_DNA"/>
</dbReference>
<dbReference type="STRING" id="436010.A0A167UQZ9"/>
<dbReference type="Pfam" id="PF10186">
    <property type="entry name" value="ATG14"/>
    <property type="match status" value="1"/>
</dbReference>
<reference evidence="5 6" key="1">
    <citation type="journal article" date="2016" name="Mol. Biol. Evol.">
        <title>Comparative Genomics of Early-Diverging Mushroom-Forming Fungi Provides Insights into the Origins of Lignocellulose Decay Capabilities.</title>
        <authorList>
            <person name="Nagy L.G."/>
            <person name="Riley R."/>
            <person name="Tritt A."/>
            <person name="Adam C."/>
            <person name="Daum C."/>
            <person name="Floudas D."/>
            <person name="Sun H."/>
            <person name="Yadav J.S."/>
            <person name="Pangilinan J."/>
            <person name="Larsson K.H."/>
            <person name="Matsuura K."/>
            <person name="Barry K."/>
            <person name="Labutti K."/>
            <person name="Kuo R."/>
            <person name="Ohm R.A."/>
            <person name="Bhattacharya S.S."/>
            <person name="Shirouzu T."/>
            <person name="Yoshinaga Y."/>
            <person name="Martin F.M."/>
            <person name="Grigoriev I.V."/>
            <person name="Hibbett D.S."/>
        </authorList>
    </citation>
    <scope>NUCLEOTIDE SEQUENCE [LARGE SCALE GENOMIC DNA]</scope>
    <source>
        <strain evidence="5 6">CBS 109695</strain>
    </source>
</reference>